<accession>A0AAV6UYI6</accession>
<name>A0AAV6UYI6_9ARAC</name>
<dbReference type="AlphaFoldDB" id="A0AAV6UYI6"/>
<evidence type="ECO:0000256" key="1">
    <source>
        <dbReference type="SAM" id="MobiDB-lite"/>
    </source>
</evidence>
<feature type="region of interest" description="Disordered" evidence="1">
    <location>
        <begin position="1"/>
        <end position="38"/>
    </location>
</feature>
<evidence type="ECO:0000313" key="3">
    <source>
        <dbReference type="Proteomes" id="UP000827092"/>
    </source>
</evidence>
<protein>
    <submittedName>
        <fullName evidence="2">Uncharacterized protein</fullName>
    </submittedName>
</protein>
<comment type="caution">
    <text evidence="2">The sequence shown here is derived from an EMBL/GenBank/DDBJ whole genome shotgun (WGS) entry which is preliminary data.</text>
</comment>
<organism evidence="2 3">
    <name type="scientific">Oedothorax gibbosus</name>
    <dbReference type="NCBI Taxonomy" id="931172"/>
    <lineage>
        <taxon>Eukaryota</taxon>
        <taxon>Metazoa</taxon>
        <taxon>Ecdysozoa</taxon>
        <taxon>Arthropoda</taxon>
        <taxon>Chelicerata</taxon>
        <taxon>Arachnida</taxon>
        <taxon>Araneae</taxon>
        <taxon>Araneomorphae</taxon>
        <taxon>Entelegynae</taxon>
        <taxon>Araneoidea</taxon>
        <taxon>Linyphiidae</taxon>
        <taxon>Erigoninae</taxon>
        <taxon>Oedothorax</taxon>
    </lineage>
</organism>
<sequence>MSPAQAIIKATRHLPSSSSELTRRKPNQSEGPIRGRSELSTDYHFSVYPKSKRRQKCLCKTEALATWRLLAASCSNYKFFCQLAIFSNCDFFQDREDYGIGEVTECWVWRLFGYFDNF</sequence>
<gene>
    <name evidence="2" type="ORF">JTE90_003939</name>
</gene>
<reference evidence="2 3" key="1">
    <citation type="journal article" date="2022" name="Nat. Ecol. Evol.">
        <title>A masculinizing supergene underlies an exaggerated male reproductive morph in a spider.</title>
        <authorList>
            <person name="Hendrickx F."/>
            <person name="De Corte Z."/>
            <person name="Sonet G."/>
            <person name="Van Belleghem S.M."/>
            <person name="Kostlbacher S."/>
            <person name="Vangestel C."/>
        </authorList>
    </citation>
    <scope>NUCLEOTIDE SEQUENCE [LARGE SCALE GENOMIC DNA]</scope>
    <source>
        <strain evidence="2">W744_W776</strain>
    </source>
</reference>
<evidence type="ECO:0000313" key="2">
    <source>
        <dbReference type="EMBL" id="KAG8188683.1"/>
    </source>
</evidence>
<dbReference type="EMBL" id="JAFNEN010000233">
    <property type="protein sequence ID" value="KAG8188683.1"/>
    <property type="molecule type" value="Genomic_DNA"/>
</dbReference>
<keyword evidence="3" id="KW-1185">Reference proteome</keyword>
<dbReference type="Proteomes" id="UP000827092">
    <property type="component" value="Unassembled WGS sequence"/>
</dbReference>
<proteinExistence type="predicted"/>